<evidence type="ECO:0000256" key="1">
    <source>
        <dbReference type="SAM" id="Phobius"/>
    </source>
</evidence>
<feature type="transmembrane region" description="Helical" evidence="1">
    <location>
        <begin position="170"/>
        <end position="191"/>
    </location>
</feature>
<keyword evidence="1" id="KW-0812">Transmembrane</keyword>
<accession>A0A4S8LYL6</accession>
<feature type="domain" description="DUF6535" evidence="2">
    <location>
        <begin position="15"/>
        <end position="191"/>
    </location>
</feature>
<keyword evidence="1" id="KW-0472">Membrane</keyword>
<dbReference type="EMBL" id="ML179227">
    <property type="protein sequence ID" value="THU94333.1"/>
    <property type="molecule type" value="Genomic_DNA"/>
</dbReference>
<dbReference type="Pfam" id="PF20153">
    <property type="entry name" value="DUF6535"/>
    <property type="match status" value="1"/>
</dbReference>
<feature type="non-terminal residue" evidence="3">
    <location>
        <position position="238"/>
    </location>
</feature>
<sequence>RFKPSGDDEATQFLWQTYLDQAQNYDKLLLEGWKGDMDGMLLFSALYSAILTALIIESYQKLQEDPADATVAILTQISQQLTSLSNGTAFTYESRPPFELDTAPVVCNTLWFLSLALAITCSLLATFVQQWVRDFLHKTAVRPSPIAQARILAFSYFGLRRFGMHTFVDVIPMLLHISLSFFFAGLVAFLYPINRPLAYFMACILGIFLLVYMGLSCIPLVYLDAPYRTPGSDLIWRL</sequence>
<proteinExistence type="predicted"/>
<feature type="transmembrane region" description="Helical" evidence="1">
    <location>
        <begin position="197"/>
        <end position="223"/>
    </location>
</feature>
<name>A0A4S8LYL6_DENBC</name>
<evidence type="ECO:0000259" key="2">
    <source>
        <dbReference type="Pfam" id="PF20153"/>
    </source>
</evidence>
<dbReference type="Proteomes" id="UP000297245">
    <property type="component" value="Unassembled WGS sequence"/>
</dbReference>
<keyword evidence="4" id="KW-1185">Reference proteome</keyword>
<reference evidence="3 4" key="1">
    <citation type="journal article" date="2019" name="Nat. Ecol. Evol.">
        <title>Megaphylogeny resolves global patterns of mushroom evolution.</title>
        <authorList>
            <person name="Varga T."/>
            <person name="Krizsan K."/>
            <person name="Foldi C."/>
            <person name="Dima B."/>
            <person name="Sanchez-Garcia M."/>
            <person name="Sanchez-Ramirez S."/>
            <person name="Szollosi G.J."/>
            <person name="Szarkandi J.G."/>
            <person name="Papp V."/>
            <person name="Albert L."/>
            <person name="Andreopoulos W."/>
            <person name="Angelini C."/>
            <person name="Antonin V."/>
            <person name="Barry K.W."/>
            <person name="Bougher N.L."/>
            <person name="Buchanan P."/>
            <person name="Buyck B."/>
            <person name="Bense V."/>
            <person name="Catcheside P."/>
            <person name="Chovatia M."/>
            <person name="Cooper J."/>
            <person name="Damon W."/>
            <person name="Desjardin D."/>
            <person name="Finy P."/>
            <person name="Geml J."/>
            <person name="Haridas S."/>
            <person name="Hughes K."/>
            <person name="Justo A."/>
            <person name="Karasinski D."/>
            <person name="Kautmanova I."/>
            <person name="Kiss B."/>
            <person name="Kocsube S."/>
            <person name="Kotiranta H."/>
            <person name="LaButti K.M."/>
            <person name="Lechner B.E."/>
            <person name="Liimatainen K."/>
            <person name="Lipzen A."/>
            <person name="Lukacs Z."/>
            <person name="Mihaltcheva S."/>
            <person name="Morgado L.N."/>
            <person name="Niskanen T."/>
            <person name="Noordeloos M.E."/>
            <person name="Ohm R.A."/>
            <person name="Ortiz-Santana B."/>
            <person name="Ovrebo C."/>
            <person name="Racz N."/>
            <person name="Riley R."/>
            <person name="Savchenko A."/>
            <person name="Shiryaev A."/>
            <person name="Soop K."/>
            <person name="Spirin V."/>
            <person name="Szebenyi C."/>
            <person name="Tomsovsky M."/>
            <person name="Tulloss R.E."/>
            <person name="Uehling J."/>
            <person name="Grigoriev I.V."/>
            <person name="Vagvolgyi C."/>
            <person name="Papp T."/>
            <person name="Martin F.M."/>
            <person name="Miettinen O."/>
            <person name="Hibbett D.S."/>
            <person name="Nagy L.G."/>
        </authorList>
    </citation>
    <scope>NUCLEOTIDE SEQUENCE [LARGE SCALE GENOMIC DNA]</scope>
    <source>
        <strain evidence="3 4">CBS 962.96</strain>
    </source>
</reference>
<feature type="non-terminal residue" evidence="3">
    <location>
        <position position="1"/>
    </location>
</feature>
<evidence type="ECO:0000313" key="3">
    <source>
        <dbReference type="EMBL" id="THU94333.1"/>
    </source>
</evidence>
<feature type="transmembrane region" description="Helical" evidence="1">
    <location>
        <begin position="39"/>
        <end position="56"/>
    </location>
</feature>
<feature type="transmembrane region" description="Helical" evidence="1">
    <location>
        <begin position="110"/>
        <end position="128"/>
    </location>
</feature>
<organism evidence="3 4">
    <name type="scientific">Dendrothele bispora (strain CBS 962.96)</name>
    <dbReference type="NCBI Taxonomy" id="1314807"/>
    <lineage>
        <taxon>Eukaryota</taxon>
        <taxon>Fungi</taxon>
        <taxon>Dikarya</taxon>
        <taxon>Basidiomycota</taxon>
        <taxon>Agaricomycotina</taxon>
        <taxon>Agaricomycetes</taxon>
        <taxon>Agaricomycetidae</taxon>
        <taxon>Agaricales</taxon>
        <taxon>Agaricales incertae sedis</taxon>
        <taxon>Dendrothele</taxon>
    </lineage>
</organism>
<dbReference type="OrthoDB" id="3221808at2759"/>
<gene>
    <name evidence="3" type="ORF">K435DRAFT_164318</name>
</gene>
<protein>
    <recommendedName>
        <fullName evidence="2">DUF6535 domain-containing protein</fullName>
    </recommendedName>
</protein>
<keyword evidence="1" id="KW-1133">Transmembrane helix</keyword>
<evidence type="ECO:0000313" key="4">
    <source>
        <dbReference type="Proteomes" id="UP000297245"/>
    </source>
</evidence>
<dbReference type="InterPro" id="IPR045338">
    <property type="entry name" value="DUF6535"/>
</dbReference>
<dbReference type="AlphaFoldDB" id="A0A4S8LYL6"/>